<evidence type="ECO:0000313" key="2">
    <source>
        <dbReference type="EMBL" id="MDT6991855.1"/>
    </source>
</evidence>
<gene>
    <name evidence="2" type="ORF">RI536_17595</name>
</gene>
<sequence>MLAYFLLLAALIMLAPLSMYKRRVYLLVALSMIWIVMGYRGFTVGNDTPTYVQLYPQLAQQNLTNGFFEQMIGGRFEFGFVFLVKCLYFISSDPRLLLIVVATFEVVSLGYFLGNLSVNIPLSMILFVTMNFMGLSMSAMRQCIAMSFGMISIIYLLKAHKWRFLMVVLLAATFHKAALVLLILYPIYQMDISAKALMLWTGLFMIVYLTFGSWFNVLTQQVTAYTNYGLLNNGADSNSLGIAIKILELSGIIVFCILSKRPKETPVVGSPDFDLKTWKFLLFMLAIGIAFSILALKFSQISRISIFFEVAMLVLVPRSVGLMRLPSSRLIGNIVTICIAVSYFYIIQAYRPEWYGIVPYVFTG</sequence>
<feature type="transmembrane region" description="Helical" evidence="1">
    <location>
        <begin position="24"/>
        <end position="42"/>
    </location>
</feature>
<dbReference type="AlphaFoldDB" id="A0AAW8W2L2"/>
<dbReference type="RefSeq" id="WP_216780874.1">
    <property type="nucleotide sequence ID" value="NZ_JAGXBR010000049.1"/>
</dbReference>
<organism evidence="2 3">
    <name type="scientific">Lactiplantibacillus pentosus</name>
    <name type="common">Lactobacillus pentosus</name>
    <dbReference type="NCBI Taxonomy" id="1589"/>
    <lineage>
        <taxon>Bacteria</taxon>
        <taxon>Bacillati</taxon>
        <taxon>Bacillota</taxon>
        <taxon>Bacilli</taxon>
        <taxon>Lactobacillales</taxon>
        <taxon>Lactobacillaceae</taxon>
        <taxon>Lactiplantibacillus</taxon>
    </lineage>
</organism>
<feature type="transmembrane region" description="Helical" evidence="1">
    <location>
        <begin position="280"/>
        <end position="298"/>
    </location>
</feature>
<feature type="transmembrane region" description="Helical" evidence="1">
    <location>
        <begin position="139"/>
        <end position="157"/>
    </location>
</feature>
<feature type="transmembrane region" description="Helical" evidence="1">
    <location>
        <begin position="197"/>
        <end position="219"/>
    </location>
</feature>
<proteinExistence type="predicted"/>
<evidence type="ECO:0000313" key="3">
    <source>
        <dbReference type="Proteomes" id="UP001267003"/>
    </source>
</evidence>
<feature type="transmembrane region" description="Helical" evidence="1">
    <location>
        <begin position="96"/>
        <end position="118"/>
    </location>
</feature>
<dbReference type="Pfam" id="PF14897">
    <property type="entry name" value="EpsG"/>
    <property type="match status" value="1"/>
</dbReference>
<feature type="transmembrane region" description="Helical" evidence="1">
    <location>
        <begin position="163"/>
        <end position="185"/>
    </location>
</feature>
<dbReference type="Proteomes" id="UP001267003">
    <property type="component" value="Unassembled WGS sequence"/>
</dbReference>
<accession>A0AAW8W2L2</accession>
<dbReference type="EMBL" id="JAVLAQ010000004">
    <property type="protein sequence ID" value="MDT6991855.1"/>
    <property type="molecule type" value="Genomic_DNA"/>
</dbReference>
<comment type="caution">
    <text evidence="2">The sequence shown here is derived from an EMBL/GenBank/DDBJ whole genome shotgun (WGS) entry which is preliminary data.</text>
</comment>
<evidence type="ECO:0000256" key="1">
    <source>
        <dbReference type="SAM" id="Phobius"/>
    </source>
</evidence>
<reference evidence="2" key="1">
    <citation type="submission" date="2023-08" db="EMBL/GenBank/DDBJ databases">
        <authorList>
            <person name="Page C.A."/>
            <person name="Perez-Diaz I.M."/>
        </authorList>
    </citation>
    <scope>NUCLEOTIDE SEQUENCE</scope>
    <source>
        <strain evidence="2">7.8.46</strain>
    </source>
</reference>
<feature type="transmembrane region" description="Helical" evidence="1">
    <location>
        <begin position="72"/>
        <end position="90"/>
    </location>
</feature>
<keyword evidence="1" id="KW-0472">Membrane</keyword>
<protein>
    <submittedName>
        <fullName evidence="2">EpsG family protein</fullName>
    </submittedName>
</protein>
<feature type="transmembrane region" description="Helical" evidence="1">
    <location>
        <begin position="239"/>
        <end position="259"/>
    </location>
</feature>
<feature type="transmembrane region" description="Helical" evidence="1">
    <location>
        <begin position="330"/>
        <end position="350"/>
    </location>
</feature>
<name>A0AAW8W2L2_LACPE</name>
<dbReference type="InterPro" id="IPR049458">
    <property type="entry name" value="EpsG-like"/>
</dbReference>
<keyword evidence="1" id="KW-1133">Transmembrane helix</keyword>
<keyword evidence="1" id="KW-0812">Transmembrane</keyword>